<dbReference type="EMBL" id="CABPSA010000004">
    <property type="protein sequence ID" value="VVE18139.1"/>
    <property type="molecule type" value="Genomic_DNA"/>
</dbReference>
<keyword evidence="5" id="KW-1185">Reference proteome</keyword>
<dbReference type="OrthoDB" id="8943024at2"/>
<reference evidence="3 4" key="1">
    <citation type="submission" date="2019-08" db="EMBL/GenBank/DDBJ databases">
        <authorList>
            <person name="Peeters C."/>
        </authorList>
    </citation>
    <scope>NUCLEOTIDE SEQUENCE [LARGE SCALE GENOMIC DNA]</scope>
    <source>
        <strain evidence="3 4">LMG 31010</strain>
    </source>
</reference>
<evidence type="ECO:0000256" key="1">
    <source>
        <dbReference type="SAM" id="SignalP"/>
    </source>
</evidence>
<feature type="chain" id="PRO_5022751372" evidence="1">
    <location>
        <begin position="28"/>
        <end position="142"/>
    </location>
</feature>
<sequence length="142" mass="14370">MFKISVSTTRSAVFCLAAACFVSTAQADVIGVGSMPATVSDALLASTHAANVARSLVTSIGNAGPNTIAPVNSTTAAANHVRLWDEVIPPAPSPKPTQASLPATAQPRTTINISSMPQMSAGMMATNFKINASGRMGSAAAR</sequence>
<dbReference type="AlphaFoldDB" id="A0A5E4W2Q2"/>
<dbReference type="Proteomes" id="UP001058980">
    <property type="component" value="Chromosome"/>
</dbReference>
<reference evidence="2" key="2">
    <citation type="submission" date="2022-08" db="EMBL/GenBank/DDBJ databases">
        <title>Multi-unit outbreak of Pandoraea commovens among non-cystic fibrosis intensive care patients from 2019 to 2021 in Berlin, Germany.</title>
        <authorList>
            <person name="Menzel P."/>
        </authorList>
    </citation>
    <scope>NUCLEOTIDE SEQUENCE</scope>
    <source>
        <strain evidence="2">LB-19-202-79</strain>
    </source>
</reference>
<name>A0A5E4W2Q2_9BURK</name>
<keyword evidence="1" id="KW-0732">Signal</keyword>
<gene>
    <name evidence="2" type="ORF">NTU39_10920</name>
    <name evidence="3" type="ORF">PCO31010_03010</name>
</gene>
<accession>A0A5E4W2Q2</accession>
<organism evidence="3 4">
    <name type="scientific">Pandoraea commovens</name>
    <dbReference type="NCBI Taxonomy" id="2508289"/>
    <lineage>
        <taxon>Bacteria</taxon>
        <taxon>Pseudomonadati</taxon>
        <taxon>Pseudomonadota</taxon>
        <taxon>Betaproteobacteria</taxon>
        <taxon>Burkholderiales</taxon>
        <taxon>Burkholderiaceae</taxon>
        <taxon>Pandoraea</taxon>
    </lineage>
</organism>
<dbReference type="RefSeq" id="WP_150664922.1">
    <property type="nucleotide sequence ID" value="NZ_CABPSA010000004.1"/>
</dbReference>
<protein>
    <submittedName>
        <fullName evidence="3">Uncharacterized protein</fullName>
    </submittedName>
</protein>
<feature type="signal peptide" evidence="1">
    <location>
        <begin position="1"/>
        <end position="27"/>
    </location>
</feature>
<evidence type="ECO:0000313" key="5">
    <source>
        <dbReference type="Proteomes" id="UP001058980"/>
    </source>
</evidence>
<evidence type="ECO:0000313" key="2">
    <source>
        <dbReference type="EMBL" id="UVA81477.1"/>
    </source>
</evidence>
<proteinExistence type="predicted"/>
<dbReference type="Proteomes" id="UP000343335">
    <property type="component" value="Unassembled WGS sequence"/>
</dbReference>
<dbReference type="EMBL" id="CP102780">
    <property type="protein sequence ID" value="UVA81477.1"/>
    <property type="molecule type" value="Genomic_DNA"/>
</dbReference>
<evidence type="ECO:0000313" key="4">
    <source>
        <dbReference type="Proteomes" id="UP000343335"/>
    </source>
</evidence>
<evidence type="ECO:0000313" key="3">
    <source>
        <dbReference type="EMBL" id="VVE18139.1"/>
    </source>
</evidence>